<dbReference type="Pfam" id="PF06966">
    <property type="entry name" value="DUF1295"/>
    <property type="match status" value="1"/>
</dbReference>
<name>A0AAV0B5V4_PHAPC</name>
<protein>
    <recommendedName>
        <fullName evidence="4">Steroid 5-alpha reductase C-terminal domain-containing protein</fullName>
    </recommendedName>
</protein>
<dbReference type="Proteomes" id="UP001153365">
    <property type="component" value="Unassembled WGS sequence"/>
</dbReference>
<evidence type="ECO:0008006" key="4">
    <source>
        <dbReference type="Google" id="ProtNLM"/>
    </source>
</evidence>
<keyword evidence="3" id="KW-1185">Reference proteome</keyword>
<keyword evidence="1" id="KW-0812">Transmembrane</keyword>
<dbReference type="GO" id="GO:0016020">
    <property type="term" value="C:membrane"/>
    <property type="evidence" value="ECO:0007669"/>
    <property type="project" value="TreeGrafter"/>
</dbReference>
<keyword evidence="1" id="KW-0472">Membrane</keyword>
<dbReference type="AlphaFoldDB" id="A0AAV0B5V4"/>
<accession>A0AAV0B5V4</accession>
<evidence type="ECO:0000313" key="2">
    <source>
        <dbReference type="EMBL" id="CAH7677581.1"/>
    </source>
</evidence>
<evidence type="ECO:0000313" key="3">
    <source>
        <dbReference type="Proteomes" id="UP001153365"/>
    </source>
</evidence>
<dbReference type="EMBL" id="CALTRL010003110">
    <property type="protein sequence ID" value="CAH7677581.1"/>
    <property type="molecule type" value="Genomic_DNA"/>
</dbReference>
<comment type="caution">
    <text evidence="2">The sequence shown here is derived from an EMBL/GenBank/DDBJ whole genome shotgun (WGS) entry which is preliminary data.</text>
</comment>
<feature type="transmembrane region" description="Helical" evidence="1">
    <location>
        <begin position="6"/>
        <end position="28"/>
    </location>
</feature>
<organism evidence="2 3">
    <name type="scientific">Phakopsora pachyrhizi</name>
    <name type="common">Asian soybean rust disease fungus</name>
    <dbReference type="NCBI Taxonomy" id="170000"/>
    <lineage>
        <taxon>Eukaryota</taxon>
        <taxon>Fungi</taxon>
        <taxon>Dikarya</taxon>
        <taxon>Basidiomycota</taxon>
        <taxon>Pucciniomycotina</taxon>
        <taxon>Pucciniomycetes</taxon>
        <taxon>Pucciniales</taxon>
        <taxon>Phakopsoraceae</taxon>
        <taxon>Phakopsora</taxon>
    </lineage>
</organism>
<gene>
    <name evidence="2" type="ORF">PPACK8108_LOCUS12751</name>
</gene>
<dbReference type="PANTHER" id="PTHR32251:SF17">
    <property type="entry name" value="STEROID 5-ALPHA REDUCTASE C-TERMINAL DOMAIN-CONTAINING PROTEIN"/>
    <property type="match status" value="1"/>
</dbReference>
<dbReference type="PANTHER" id="PTHR32251">
    <property type="entry name" value="3-OXO-5-ALPHA-STEROID 4-DEHYDROGENASE"/>
    <property type="match status" value="1"/>
</dbReference>
<sequence>MASSTAGSILATVATAFAIQSICATFAIPSESERYYDLSGSATFISSTMMSLYYPSLRKRFLLGQASVRFPSITQFHPRQIIMTTTTCLWASRLGIFLYKRIQKSGSDSRFDEIKKDPIKFFGAWMAQATWVSLTAFPVYAVNSIPVGQQTGLGLSGKIGTGLWISSFLFEVIADRQKTVWREEKSKKLHDQKFISSGLWSLTRHPNYLGEVMIWTSQLIISWSTLTPLLRAISCLSPIFEYLLITKVSGVPLLEAQADKRFKDDKEYQEYKERTPVFWPKFW</sequence>
<keyword evidence="1" id="KW-1133">Transmembrane helix</keyword>
<evidence type="ECO:0000256" key="1">
    <source>
        <dbReference type="SAM" id="Phobius"/>
    </source>
</evidence>
<dbReference type="Gene3D" id="1.20.120.1630">
    <property type="match status" value="1"/>
</dbReference>
<dbReference type="InterPro" id="IPR010721">
    <property type="entry name" value="UstE-like"/>
</dbReference>
<dbReference type="PROSITE" id="PS50244">
    <property type="entry name" value="S5A_REDUCTASE"/>
    <property type="match status" value="1"/>
</dbReference>
<reference evidence="2" key="1">
    <citation type="submission" date="2022-06" db="EMBL/GenBank/DDBJ databases">
        <authorList>
            <consortium name="SYNGENTA / RWTH Aachen University"/>
        </authorList>
    </citation>
    <scope>NUCLEOTIDE SEQUENCE</scope>
</reference>
<proteinExistence type="predicted"/>